<feature type="binding site" evidence="8">
    <location>
        <position position="56"/>
    </location>
    <ligand>
        <name>Mg(2+)</name>
        <dbReference type="ChEBI" id="CHEBI:18420"/>
    </ligand>
</feature>
<reference evidence="9 10" key="1">
    <citation type="submission" date="2018-08" db="EMBL/GenBank/DDBJ databases">
        <authorList>
            <person name="Khan S.A."/>
        </authorList>
    </citation>
    <scope>NUCLEOTIDE SEQUENCE [LARGE SCALE GENOMIC DNA]</scope>
    <source>
        <strain evidence="9 10">GTF-13</strain>
    </source>
</reference>
<dbReference type="HAMAP" id="MF_00336">
    <property type="entry name" value="BioD"/>
    <property type="match status" value="1"/>
</dbReference>
<comment type="pathway">
    <text evidence="8">Cofactor biosynthesis; biotin biosynthesis; biotin from 7,8-diaminononanoate: step 1/2.</text>
</comment>
<dbReference type="GO" id="GO:0042803">
    <property type="term" value="F:protein homodimerization activity"/>
    <property type="evidence" value="ECO:0007669"/>
    <property type="project" value="UniProtKB-ARBA"/>
</dbReference>
<evidence type="ECO:0000256" key="1">
    <source>
        <dbReference type="ARBA" id="ARBA00022490"/>
    </source>
</evidence>
<protein>
    <recommendedName>
        <fullName evidence="8">ATP-dependent dethiobiotin synthetase BioD</fullName>
        <ecNumber evidence="8">6.3.3.3</ecNumber>
    </recommendedName>
    <alternativeName>
        <fullName evidence="8">DTB synthetase</fullName>
        <shortName evidence="8">DTBS</shortName>
    </alternativeName>
    <alternativeName>
        <fullName evidence="8">Dethiobiotin synthase</fullName>
    </alternativeName>
</protein>
<keyword evidence="4 8" id="KW-0547">Nucleotide-binding</keyword>
<comment type="catalytic activity">
    <reaction evidence="8">
        <text>(7R,8S)-7,8-diammoniononanoate + CO2 + ATP = (4R,5S)-dethiobiotin + ADP + phosphate + 3 H(+)</text>
        <dbReference type="Rhea" id="RHEA:15805"/>
        <dbReference type="ChEBI" id="CHEBI:15378"/>
        <dbReference type="ChEBI" id="CHEBI:16526"/>
        <dbReference type="ChEBI" id="CHEBI:30616"/>
        <dbReference type="ChEBI" id="CHEBI:43474"/>
        <dbReference type="ChEBI" id="CHEBI:149469"/>
        <dbReference type="ChEBI" id="CHEBI:149473"/>
        <dbReference type="ChEBI" id="CHEBI:456216"/>
        <dbReference type="EC" id="6.3.3.3"/>
    </reaction>
</comment>
<feature type="binding site" evidence="8">
    <location>
        <position position="18"/>
    </location>
    <ligand>
        <name>Mg(2+)</name>
        <dbReference type="ChEBI" id="CHEBI:18420"/>
    </ligand>
</feature>
<dbReference type="PANTHER" id="PTHR43210">
    <property type="entry name" value="DETHIOBIOTIN SYNTHETASE"/>
    <property type="match status" value="1"/>
</dbReference>
<feature type="binding site" evidence="8">
    <location>
        <begin position="207"/>
        <end position="209"/>
    </location>
    <ligand>
        <name>ATP</name>
        <dbReference type="ChEBI" id="CHEBI:30616"/>
    </ligand>
</feature>
<accession>A0A3P3VN82</accession>
<feature type="binding site" evidence="8">
    <location>
        <position position="118"/>
    </location>
    <ligand>
        <name>Mg(2+)</name>
        <dbReference type="ChEBI" id="CHEBI:18420"/>
    </ligand>
</feature>
<keyword evidence="6 8" id="KW-0067">ATP-binding</keyword>
<evidence type="ECO:0000256" key="2">
    <source>
        <dbReference type="ARBA" id="ARBA00022598"/>
    </source>
</evidence>
<dbReference type="RefSeq" id="WP_125017595.1">
    <property type="nucleotide sequence ID" value="NZ_QWEZ01000002.1"/>
</dbReference>
<gene>
    <name evidence="8 9" type="primary">bioD</name>
    <name evidence="9" type="ORF">D0544_15150</name>
</gene>
<comment type="caution">
    <text evidence="8">Lacks conserved residue(s) required for the propagation of feature annotation.</text>
</comment>
<proteinExistence type="inferred from homology"/>
<dbReference type="CDD" id="cd03109">
    <property type="entry name" value="DTBS"/>
    <property type="match status" value="1"/>
</dbReference>
<dbReference type="UniPathway" id="UPA00078">
    <property type="reaction ID" value="UER00161"/>
</dbReference>
<dbReference type="FunFam" id="3.40.50.300:FF:000292">
    <property type="entry name" value="ATP-dependent dethiobiotin synthetase BioD"/>
    <property type="match status" value="1"/>
</dbReference>
<comment type="subcellular location">
    <subcellularLocation>
        <location evidence="8">Cytoplasm</location>
    </subcellularLocation>
</comment>
<evidence type="ECO:0000256" key="3">
    <source>
        <dbReference type="ARBA" id="ARBA00022723"/>
    </source>
</evidence>
<evidence type="ECO:0000256" key="4">
    <source>
        <dbReference type="ARBA" id="ARBA00022741"/>
    </source>
</evidence>
<dbReference type="GO" id="GO:0004141">
    <property type="term" value="F:dethiobiotin synthase activity"/>
    <property type="evidence" value="ECO:0007669"/>
    <property type="project" value="UniProtKB-UniRule"/>
</dbReference>
<sequence length="227" mass="24431">MQRRQFFIAGTDTDTGKTLVACALLEAAKSQGLSTLALKPVAAGCEETAEGLRNSDALLLQQHMTLPLPYEQINPVALRSAIAPHIAARQEERRLSVDRLVGLCRGALMQRADLKLVEGAGGWRVPLNERETLSGVPVALNLPVILVVGMKLGCLNHALLTVEAIRRDGLPLAGWVANQVDPQMSCFDDNLESLRVRLGAPLLGVIPHLSQPTAELAAQYLDLTPVL</sequence>
<dbReference type="GO" id="GO:0005524">
    <property type="term" value="F:ATP binding"/>
    <property type="evidence" value="ECO:0007669"/>
    <property type="project" value="UniProtKB-UniRule"/>
</dbReference>
<evidence type="ECO:0000256" key="8">
    <source>
        <dbReference type="HAMAP-Rule" id="MF_00336"/>
    </source>
</evidence>
<feature type="binding site" evidence="8">
    <location>
        <begin position="178"/>
        <end position="179"/>
    </location>
    <ligand>
        <name>ATP</name>
        <dbReference type="ChEBI" id="CHEBI:30616"/>
    </ligand>
</feature>
<evidence type="ECO:0000256" key="5">
    <source>
        <dbReference type="ARBA" id="ARBA00022756"/>
    </source>
</evidence>
<feature type="binding site" evidence="8">
    <location>
        <begin position="118"/>
        <end position="121"/>
    </location>
    <ligand>
        <name>ATP</name>
        <dbReference type="ChEBI" id="CHEBI:30616"/>
    </ligand>
</feature>
<keyword evidence="5 8" id="KW-0093">Biotin biosynthesis</keyword>
<dbReference type="Pfam" id="PF13500">
    <property type="entry name" value="AAA_26"/>
    <property type="match status" value="1"/>
</dbReference>
<dbReference type="SUPFAM" id="SSF52540">
    <property type="entry name" value="P-loop containing nucleoside triphosphate hydrolases"/>
    <property type="match status" value="1"/>
</dbReference>
<dbReference type="AlphaFoldDB" id="A0A3P3VN82"/>
<evidence type="ECO:0000313" key="10">
    <source>
        <dbReference type="Proteomes" id="UP000280792"/>
    </source>
</evidence>
<dbReference type="EMBL" id="QWEZ01000002">
    <property type="protein sequence ID" value="RRJ83169.1"/>
    <property type="molecule type" value="Genomic_DNA"/>
</dbReference>
<keyword evidence="3 8" id="KW-0479">Metal-binding</keyword>
<keyword evidence="10" id="KW-1185">Reference proteome</keyword>
<dbReference type="Proteomes" id="UP000280792">
    <property type="component" value="Unassembled WGS sequence"/>
</dbReference>
<feature type="active site" evidence="8">
    <location>
        <position position="39"/>
    </location>
</feature>
<reference evidence="9 10" key="2">
    <citation type="submission" date="2018-12" db="EMBL/GenBank/DDBJ databases">
        <title>Simiduia agarivorans gen. nov., sp. nov., a marine, agarolytic bacterium isolated from shallow coastal water from Keelung, Taiwan.</title>
        <authorList>
            <person name="Shieh W.Y."/>
        </authorList>
    </citation>
    <scope>NUCLEOTIDE SEQUENCE [LARGE SCALE GENOMIC DNA]</scope>
    <source>
        <strain evidence="9 10">GTF-13</strain>
    </source>
</reference>
<dbReference type="InterPro" id="IPR027417">
    <property type="entry name" value="P-loop_NTPase"/>
</dbReference>
<comment type="function">
    <text evidence="8">Catalyzes a mechanistically unusual reaction, the ATP-dependent insertion of CO2 between the N7 and N8 nitrogen atoms of 7,8-diaminopelargonic acid (DAPA, also called 7,8-diammoniononanoate) to form a ureido ring.</text>
</comment>
<comment type="caution">
    <text evidence="9">The sequence shown here is derived from an EMBL/GenBank/DDBJ whole genome shotgun (WGS) entry which is preliminary data.</text>
</comment>
<dbReference type="PANTHER" id="PTHR43210:SF5">
    <property type="entry name" value="DETHIOBIOTIN SYNTHETASE"/>
    <property type="match status" value="1"/>
</dbReference>
<evidence type="ECO:0000313" key="9">
    <source>
        <dbReference type="EMBL" id="RRJ83169.1"/>
    </source>
</evidence>
<keyword evidence="7 8" id="KW-0460">Magnesium</keyword>
<feature type="binding site" evidence="8">
    <location>
        <position position="56"/>
    </location>
    <ligand>
        <name>ATP</name>
        <dbReference type="ChEBI" id="CHEBI:30616"/>
    </ligand>
</feature>
<dbReference type="NCBIfam" id="TIGR00347">
    <property type="entry name" value="bioD"/>
    <property type="match status" value="1"/>
</dbReference>
<dbReference type="EC" id="6.3.3.3" evidence="8"/>
<keyword evidence="1 8" id="KW-0963">Cytoplasm</keyword>
<evidence type="ECO:0000256" key="7">
    <source>
        <dbReference type="ARBA" id="ARBA00022842"/>
    </source>
</evidence>
<comment type="cofactor">
    <cofactor evidence="8">
        <name>Mg(2+)</name>
        <dbReference type="ChEBI" id="CHEBI:18420"/>
    </cofactor>
</comment>
<dbReference type="Gene3D" id="3.40.50.300">
    <property type="entry name" value="P-loop containing nucleotide triphosphate hydrolases"/>
    <property type="match status" value="1"/>
</dbReference>
<keyword evidence="2 8" id="KW-0436">Ligase</keyword>
<evidence type="ECO:0000256" key="6">
    <source>
        <dbReference type="ARBA" id="ARBA00022840"/>
    </source>
</evidence>
<dbReference type="GO" id="GO:0009102">
    <property type="term" value="P:biotin biosynthetic process"/>
    <property type="evidence" value="ECO:0007669"/>
    <property type="project" value="UniProtKB-UniRule"/>
</dbReference>
<dbReference type="InterPro" id="IPR004472">
    <property type="entry name" value="DTB_synth_BioD"/>
</dbReference>
<organism evidence="9 10">
    <name type="scientific">Aestuariirhabdus litorea</name>
    <dbReference type="NCBI Taxonomy" id="2528527"/>
    <lineage>
        <taxon>Bacteria</taxon>
        <taxon>Pseudomonadati</taxon>
        <taxon>Pseudomonadota</taxon>
        <taxon>Gammaproteobacteria</taxon>
        <taxon>Oceanospirillales</taxon>
        <taxon>Aestuariirhabdaceae</taxon>
        <taxon>Aestuariirhabdus</taxon>
    </lineage>
</organism>
<dbReference type="GO" id="GO:0000287">
    <property type="term" value="F:magnesium ion binding"/>
    <property type="evidence" value="ECO:0007669"/>
    <property type="project" value="UniProtKB-UniRule"/>
</dbReference>
<dbReference type="GO" id="GO:0005829">
    <property type="term" value="C:cytosol"/>
    <property type="evidence" value="ECO:0007669"/>
    <property type="project" value="TreeGrafter"/>
</dbReference>
<dbReference type="PIRSF" id="PIRSF006755">
    <property type="entry name" value="DTB_synth"/>
    <property type="match status" value="1"/>
</dbReference>
<comment type="similarity">
    <text evidence="8">Belongs to the dethiobiotin synthetase family.</text>
</comment>
<comment type="subunit">
    <text evidence="8">Homodimer.</text>
</comment>
<name>A0A3P3VN82_9GAMM</name>